<dbReference type="Proteomes" id="UP000536604">
    <property type="component" value="Unassembled WGS sequence"/>
</dbReference>
<evidence type="ECO:0000256" key="1">
    <source>
        <dbReference type="ARBA" id="ARBA00022598"/>
    </source>
</evidence>
<dbReference type="InterPro" id="IPR004143">
    <property type="entry name" value="BPL_LPL_catalytic"/>
</dbReference>
<comment type="caution">
    <text evidence="5">The sequence shown here is derived from an EMBL/GenBank/DDBJ whole genome shotgun (WGS) entry which is preliminary data.</text>
</comment>
<dbReference type="PANTHER" id="PTHR12835">
    <property type="entry name" value="BIOTIN PROTEIN LIGASE"/>
    <property type="match status" value="1"/>
</dbReference>
<dbReference type="EC" id="6.3.4.15" evidence="3"/>
<dbReference type="PROSITE" id="PS51733">
    <property type="entry name" value="BPL_LPL_CATALYTIC"/>
    <property type="match status" value="1"/>
</dbReference>
<dbReference type="InterPro" id="IPR045864">
    <property type="entry name" value="aa-tRNA-synth_II/BPL/LPL"/>
</dbReference>
<keyword evidence="2" id="KW-0092">Biotin</keyword>
<evidence type="ECO:0000259" key="4">
    <source>
        <dbReference type="PROSITE" id="PS51733"/>
    </source>
</evidence>
<dbReference type="InterPro" id="IPR004408">
    <property type="entry name" value="Biotin_CoA_COase_ligase"/>
</dbReference>
<proteinExistence type="predicted"/>
<dbReference type="AlphaFoldDB" id="A0A841IJL3"/>
<dbReference type="GO" id="GO:0005737">
    <property type="term" value="C:cytoplasm"/>
    <property type="evidence" value="ECO:0007669"/>
    <property type="project" value="TreeGrafter"/>
</dbReference>
<dbReference type="RefSeq" id="WP_184287718.1">
    <property type="nucleotide sequence ID" value="NZ_JACHJO010000002.1"/>
</dbReference>
<dbReference type="GO" id="GO:0004077">
    <property type="term" value="F:biotin--[biotin carboxyl-carrier protein] ligase activity"/>
    <property type="evidence" value="ECO:0007669"/>
    <property type="project" value="UniProtKB-EC"/>
</dbReference>
<name>A0A841IJL3_9ACTN</name>
<dbReference type="EMBL" id="JACHJO010000002">
    <property type="protein sequence ID" value="MBB6118917.1"/>
    <property type="molecule type" value="Genomic_DNA"/>
</dbReference>
<dbReference type="Pfam" id="PF03099">
    <property type="entry name" value="BPL_LplA_LipB"/>
    <property type="match status" value="1"/>
</dbReference>
<dbReference type="NCBIfam" id="TIGR00121">
    <property type="entry name" value="birA_ligase"/>
    <property type="match status" value="1"/>
</dbReference>
<dbReference type="CDD" id="cd16442">
    <property type="entry name" value="BPL"/>
    <property type="match status" value="1"/>
</dbReference>
<evidence type="ECO:0000256" key="2">
    <source>
        <dbReference type="ARBA" id="ARBA00023267"/>
    </source>
</evidence>
<organism evidence="5 6">
    <name type="scientific">Nocardiopsis algeriensis</name>
    <dbReference type="NCBI Taxonomy" id="1478215"/>
    <lineage>
        <taxon>Bacteria</taxon>
        <taxon>Bacillati</taxon>
        <taxon>Actinomycetota</taxon>
        <taxon>Actinomycetes</taxon>
        <taxon>Streptosporangiales</taxon>
        <taxon>Nocardiopsidaceae</taxon>
        <taxon>Nocardiopsis</taxon>
    </lineage>
</organism>
<dbReference type="SUPFAM" id="SSF55681">
    <property type="entry name" value="Class II aaRS and biotin synthetases"/>
    <property type="match status" value="1"/>
</dbReference>
<evidence type="ECO:0000313" key="6">
    <source>
        <dbReference type="Proteomes" id="UP000536604"/>
    </source>
</evidence>
<dbReference type="Pfam" id="PF02237">
    <property type="entry name" value="BPL_C"/>
    <property type="match status" value="1"/>
</dbReference>
<feature type="domain" description="BPL/LPL catalytic" evidence="4">
    <location>
        <begin position="15"/>
        <end position="212"/>
    </location>
</feature>
<gene>
    <name evidence="5" type="ORF">FHS13_000849</name>
</gene>
<sequence length="284" mass="28992">MTGSPFPRPPLDADALTSALVRPGSMWSRILVADEAGSTNTELAALARTGAPHGTVLAAEHQTAGKGRLGREFDTPPRAALTISLLLRPEVPAGRLGWLTALMGTAAVGAIRRTTGVGAALKWPNDVVVPEELPGGPAGGEGKLAGILAEAELSSDRPGVVVGIGVNVSQDRSELPVDTAVSLRGAGVAAPDRTELLIALLEEFEKLYAGWAGAGGDAEACGLAPLYRSMCTTLGRRVRVHLPGGRVLEAPATGVDADARLVVSGPAGDQALSAGDVVHVRPRP</sequence>
<protein>
    <recommendedName>
        <fullName evidence="3">biotin--[biotin carboxyl-carrier protein] ligase</fullName>
        <ecNumber evidence="3">6.3.4.15</ecNumber>
    </recommendedName>
</protein>
<dbReference type="Gene3D" id="2.30.30.100">
    <property type="match status" value="1"/>
</dbReference>
<reference evidence="5 6" key="1">
    <citation type="submission" date="2020-08" db="EMBL/GenBank/DDBJ databases">
        <title>Genomic Encyclopedia of Type Strains, Phase III (KMG-III): the genomes of soil and plant-associated and newly described type strains.</title>
        <authorList>
            <person name="Whitman W."/>
        </authorList>
    </citation>
    <scope>NUCLEOTIDE SEQUENCE [LARGE SCALE GENOMIC DNA]</scope>
    <source>
        <strain evidence="5 6">CECT 8712</strain>
    </source>
</reference>
<keyword evidence="6" id="KW-1185">Reference proteome</keyword>
<evidence type="ECO:0000313" key="5">
    <source>
        <dbReference type="EMBL" id="MBB6118917.1"/>
    </source>
</evidence>
<dbReference type="Gene3D" id="3.30.930.10">
    <property type="entry name" value="Bira Bifunctional Protein, Domain 2"/>
    <property type="match status" value="1"/>
</dbReference>
<dbReference type="InterPro" id="IPR003142">
    <property type="entry name" value="BPL_C"/>
</dbReference>
<dbReference type="PANTHER" id="PTHR12835:SF5">
    <property type="entry name" value="BIOTIN--PROTEIN LIGASE"/>
    <property type="match status" value="1"/>
</dbReference>
<evidence type="ECO:0000256" key="3">
    <source>
        <dbReference type="ARBA" id="ARBA00024227"/>
    </source>
</evidence>
<keyword evidence="1 5" id="KW-0436">Ligase</keyword>
<accession>A0A841IJL3</accession>